<evidence type="ECO:0000313" key="3">
    <source>
        <dbReference type="Proteomes" id="UP000677218"/>
    </source>
</evidence>
<sequence>MLLDLLLVILLIWLMFKIGFKLIHFIITLVLIGLVFVFLSTFFIPAIIILGAAIFI</sequence>
<accession>A0A916VHQ5</accession>
<proteinExistence type="predicted"/>
<organism evidence="2 3">
    <name type="scientific">Lactobacillus corticis</name>
    <dbReference type="NCBI Taxonomy" id="2201249"/>
    <lineage>
        <taxon>Bacteria</taxon>
        <taxon>Bacillati</taxon>
        <taxon>Bacillota</taxon>
        <taxon>Bacilli</taxon>
        <taxon>Lactobacillales</taxon>
        <taxon>Lactobacillaceae</taxon>
        <taxon>Lactobacillus</taxon>
    </lineage>
</organism>
<keyword evidence="1" id="KW-1133">Transmembrane helix</keyword>
<dbReference type="Proteomes" id="UP000677218">
    <property type="component" value="Unassembled WGS sequence"/>
</dbReference>
<evidence type="ECO:0000313" key="2">
    <source>
        <dbReference type="EMBL" id="GFZ26563.1"/>
    </source>
</evidence>
<gene>
    <name evidence="2" type="ORF">LCB40_04430</name>
</gene>
<keyword evidence="1" id="KW-0472">Membrane</keyword>
<feature type="transmembrane region" description="Helical" evidence="1">
    <location>
        <begin position="30"/>
        <end position="55"/>
    </location>
</feature>
<feature type="transmembrane region" description="Helical" evidence="1">
    <location>
        <begin position="6"/>
        <end position="23"/>
    </location>
</feature>
<reference evidence="2" key="1">
    <citation type="submission" date="2020-08" db="EMBL/GenBank/DDBJ databases">
        <title>Taxonomic study for Lactobacillus species isolated from hardwood bark.</title>
        <authorList>
            <person name="Tohno M."/>
            <person name="Tanizawa Y."/>
        </authorList>
    </citation>
    <scope>NUCLEOTIDE SEQUENCE</scope>
    <source>
        <strain evidence="2">B40</strain>
    </source>
</reference>
<keyword evidence="1" id="KW-0812">Transmembrane</keyword>
<dbReference type="AlphaFoldDB" id="A0A916VHQ5"/>
<keyword evidence="3" id="KW-1185">Reference proteome</keyword>
<name>A0A916VHQ5_9LACO</name>
<protein>
    <submittedName>
        <fullName evidence="2">Uncharacterized protein</fullName>
    </submittedName>
</protein>
<dbReference type="RefSeq" id="WP_212780259.1">
    <property type="nucleotide sequence ID" value="NZ_BMAY01000002.1"/>
</dbReference>
<evidence type="ECO:0000256" key="1">
    <source>
        <dbReference type="SAM" id="Phobius"/>
    </source>
</evidence>
<dbReference type="EMBL" id="BMAY01000002">
    <property type="protein sequence ID" value="GFZ26563.1"/>
    <property type="molecule type" value="Genomic_DNA"/>
</dbReference>
<comment type="caution">
    <text evidence="2">The sequence shown here is derived from an EMBL/GenBank/DDBJ whole genome shotgun (WGS) entry which is preliminary data.</text>
</comment>